<dbReference type="SUPFAM" id="SSF51905">
    <property type="entry name" value="FAD/NAD(P)-binding domain"/>
    <property type="match status" value="1"/>
</dbReference>
<accession>Q5JFG2</accession>
<dbReference type="EMBL" id="AP006878">
    <property type="protein sequence ID" value="BAD84311.1"/>
    <property type="molecule type" value="Genomic_DNA"/>
</dbReference>
<sequence>MKSEAKTVIIGGGIIGLSIAYNLAKLGESDIVVLEKGYLGNGSTFRCGTGIRQQFGDEANIRMMKRSVELWKGLKEELGYDVEFTQSGYLFLIYSEEELEAFNNNVRLQNRFGVPSRIITPEEAKEIVPPLNTDGVIAAAWNHTDGKANPFKAVFAYANAAKRLGVEIYEYTEAKDIKVEDGKIKAVVTNRGEIRTGRVINAANAWAPLINKMAGVPIKIPIEPYKHQSVKTEPIKPGQIEPMVISFKHGGVYMTQEANQGGVIGGYGLKYGPTYDITPTYDFLRGVSYRFAQIIPALKYVNIIRVWGGFYAETPDHNAAIGRINEIDEFYIAAGFSGHGFMLAPVVGEALAELIVDGKTDKPLDFYDPYRFERGELRGQALQMG</sequence>
<dbReference type="SUPFAM" id="SSF54373">
    <property type="entry name" value="FAD-linked reductases, C-terminal domain"/>
    <property type="match status" value="1"/>
</dbReference>
<dbReference type="Gene3D" id="3.50.50.60">
    <property type="entry name" value="FAD/NAD(P)-binding domain"/>
    <property type="match status" value="1"/>
</dbReference>
<name>Q5JFG2_THEKO</name>
<dbReference type="InterPro" id="IPR036188">
    <property type="entry name" value="FAD/NAD-bd_sf"/>
</dbReference>
<reference evidence="3 4" key="1">
    <citation type="journal article" date="2005" name="Genome Res.">
        <title>Complete genome sequence of the hyperthermophilic archaeon Thermococcus kodakaraensis KOD1 and comparison with Pyrococcus genomes.</title>
        <authorList>
            <person name="Fukui T."/>
            <person name="Atomi H."/>
            <person name="Kanai T."/>
            <person name="Matsumi R."/>
            <person name="Fujiwara S."/>
            <person name="Imanaka T."/>
        </authorList>
    </citation>
    <scope>NUCLEOTIDE SEQUENCE [LARGE SCALE GENOMIC DNA]</scope>
    <source>
        <strain evidence="4">ATCC BAA-918 / JCM 12380 / KOD1</strain>
    </source>
</reference>
<dbReference type="OrthoDB" id="168391at2157"/>
<dbReference type="InterPro" id="IPR006076">
    <property type="entry name" value="FAD-dep_OxRdtase"/>
</dbReference>
<dbReference type="STRING" id="69014.TK0122"/>
<dbReference type="HOGENOM" id="CLU_007884_4_1_2"/>
<protein>
    <submittedName>
        <fullName evidence="3">Proline dehydrogenase, beta subunit</fullName>
    </submittedName>
</protein>
<feature type="domain" description="FAD dependent oxidoreductase" evidence="2">
    <location>
        <begin position="7"/>
        <end position="354"/>
    </location>
</feature>
<dbReference type="PANTHER" id="PTHR13847">
    <property type="entry name" value="SARCOSINE DEHYDROGENASE-RELATED"/>
    <property type="match status" value="1"/>
</dbReference>
<dbReference type="Pfam" id="PF01266">
    <property type="entry name" value="DAO"/>
    <property type="match status" value="1"/>
</dbReference>
<dbReference type="Gene3D" id="3.30.9.10">
    <property type="entry name" value="D-Amino Acid Oxidase, subunit A, domain 2"/>
    <property type="match status" value="1"/>
</dbReference>
<dbReference type="InParanoid" id="Q5JFG2"/>
<dbReference type="EnsemblBacteria" id="BAD84311">
    <property type="protein sequence ID" value="BAD84311"/>
    <property type="gene ID" value="TK0122"/>
</dbReference>
<dbReference type="Proteomes" id="UP000000536">
    <property type="component" value="Chromosome"/>
</dbReference>
<evidence type="ECO:0000313" key="4">
    <source>
        <dbReference type="Proteomes" id="UP000000536"/>
    </source>
</evidence>
<organism evidence="3 4">
    <name type="scientific">Thermococcus kodakarensis (strain ATCC BAA-918 / JCM 12380 / KOD1)</name>
    <name type="common">Pyrococcus kodakaraensis (strain KOD1)</name>
    <dbReference type="NCBI Taxonomy" id="69014"/>
    <lineage>
        <taxon>Archaea</taxon>
        <taxon>Methanobacteriati</taxon>
        <taxon>Methanobacteriota</taxon>
        <taxon>Thermococci</taxon>
        <taxon>Thermococcales</taxon>
        <taxon>Thermococcaceae</taxon>
        <taxon>Thermococcus</taxon>
    </lineage>
</organism>
<dbReference type="AlphaFoldDB" id="Q5JFG2"/>
<dbReference type="GeneID" id="78446627"/>
<keyword evidence="4" id="KW-1185">Reference proteome</keyword>
<proteinExistence type="predicted"/>
<dbReference type="eggNOG" id="arCOG00755">
    <property type="taxonomic scope" value="Archaea"/>
</dbReference>
<evidence type="ECO:0000313" key="3">
    <source>
        <dbReference type="EMBL" id="BAD84311.1"/>
    </source>
</evidence>
<dbReference type="BRENDA" id="1.5.5.2">
    <property type="organism ID" value="5246"/>
</dbReference>
<dbReference type="RefSeq" id="WP_011249077.1">
    <property type="nucleotide sequence ID" value="NC_006624.1"/>
</dbReference>
<dbReference type="PhylomeDB" id="Q5JFG2"/>
<gene>
    <name evidence="3" type="ordered locus">TK0122</name>
</gene>
<dbReference type="GO" id="GO:0016491">
    <property type="term" value="F:oxidoreductase activity"/>
    <property type="evidence" value="ECO:0007669"/>
    <property type="project" value="UniProtKB-KW"/>
</dbReference>
<dbReference type="KEGG" id="tko:TK0122"/>
<evidence type="ECO:0000256" key="1">
    <source>
        <dbReference type="ARBA" id="ARBA00023002"/>
    </source>
</evidence>
<keyword evidence="1" id="KW-0560">Oxidoreductase</keyword>
<dbReference type="PATRIC" id="fig|69014.16.peg.122"/>
<dbReference type="GO" id="GO:0005737">
    <property type="term" value="C:cytoplasm"/>
    <property type="evidence" value="ECO:0000318"/>
    <property type="project" value="GO_Central"/>
</dbReference>
<evidence type="ECO:0000259" key="2">
    <source>
        <dbReference type="Pfam" id="PF01266"/>
    </source>
</evidence>
<dbReference type="PANTHER" id="PTHR13847:SF287">
    <property type="entry name" value="FAD-DEPENDENT OXIDOREDUCTASE DOMAIN-CONTAINING PROTEIN 1"/>
    <property type="match status" value="1"/>
</dbReference>